<organism evidence="3 4">
    <name type="scientific">Ilex paraguariensis</name>
    <name type="common">yerba mate</name>
    <dbReference type="NCBI Taxonomy" id="185542"/>
    <lineage>
        <taxon>Eukaryota</taxon>
        <taxon>Viridiplantae</taxon>
        <taxon>Streptophyta</taxon>
        <taxon>Embryophyta</taxon>
        <taxon>Tracheophyta</taxon>
        <taxon>Spermatophyta</taxon>
        <taxon>Magnoliopsida</taxon>
        <taxon>eudicotyledons</taxon>
        <taxon>Gunneridae</taxon>
        <taxon>Pentapetalae</taxon>
        <taxon>asterids</taxon>
        <taxon>campanulids</taxon>
        <taxon>Aquifoliales</taxon>
        <taxon>Aquifoliaceae</taxon>
        <taxon>Ilex</taxon>
    </lineage>
</organism>
<accession>A0ABC8V1A7</accession>
<gene>
    <name evidence="2" type="ORF">ILEXP_LOCUS26336</name>
    <name evidence="3" type="ORF">ILEXP_LOCUS57632</name>
</gene>
<dbReference type="EMBL" id="CAUOFW020009835">
    <property type="protein sequence ID" value="CAK9187123.1"/>
    <property type="molecule type" value="Genomic_DNA"/>
</dbReference>
<evidence type="ECO:0000313" key="2">
    <source>
        <dbReference type="EMBL" id="CAK9157766.1"/>
    </source>
</evidence>
<protein>
    <submittedName>
        <fullName evidence="3">Uncharacterized protein</fullName>
    </submittedName>
</protein>
<name>A0ABC8V1A7_9AQUA</name>
<keyword evidence="4" id="KW-1185">Reference proteome</keyword>
<dbReference type="EMBL" id="CAUOFW020003058">
    <property type="protein sequence ID" value="CAK9157766.1"/>
    <property type="molecule type" value="Genomic_DNA"/>
</dbReference>
<feature type="non-terminal residue" evidence="3">
    <location>
        <position position="1"/>
    </location>
</feature>
<comment type="caution">
    <text evidence="3">The sequence shown here is derived from an EMBL/GenBank/DDBJ whole genome shotgun (WGS) entry which is preliminary data.</text>
</comment>
<evidence type="ECO:0000256" key="1">
    <source>
        <dbReference type="SAM" id="MobiDB-lite"/>
    </source>
</evidence>
<dbReference type="AlphaFoldDB" id="A0ABC8V1A7"/>
<sequence>CLIKSNIPNLQDLPRLASPTRNSVNGDPSHPQQNKDAQQDPNNPHQPQRVWEQEKVADNSLGWGD</sequence>
<feature type="compositionally biased region" description="Polar residues" evidence="1">
    <location>
        <begin position="19"/>
        <end position="46"/>
    </location>
</feature>
<evidence type="ECO:0000313" key="3">
    <source>
        <dbReference type="EMBL" id="CAK9187123.1"/>
    </source>
</evidence>
<proteinExistence type="predicted"/>
<reference evidence="3 4" key="1">
    <citation type="submission" date="2024-02" db="EMBL/GenBank/DDBJ databases">
        <authorList>
            <person name="Vignale AGUSTIN F."/>
            <person name="Sosa J E."/>
            <person name="Modenutti C."/>
        </authorList>
    </citation>
    <scope>NUCLEOTIDE SEQUENCE [LARGE SCALE GENOMIC DNA]</scope>
</reference>
<feature type="region of interest" description="Disordered" evidence="1">
    <location>
        <begin position="1"/>
        <end position="65"/>
    </location>
</feature>
<dbReference type="Proteomes" id="UP001642360">
    <property type="component" value="Unassembled WGS sequence"/>
</dbReference>
<evidence type="ECO:0000313" key="4">
    <source>
        <dbReference type="Proteomes" id="UP001642360"/>
    </source>
</evidence>